<dbReference type="PROSITE" id="PS50800">
    <property type="entry name" value="SAP"/>
    <property type="match status" value="1"/>
</dbReference>
<dbReference type="SMART" id="SM00513">
    <property type="entry name" value="SAP"/>
    <property type="match status" value="1"/>
</dbReference>
<feature type="domain" description="SAP" evidence="1">
    <location>
        <begin position="4"/>
        <end position="38"/>
    </location>
</feature>
<evidence type="ECO:0000313" key="2">
    <source>
        <dbReference type="EMBL" id="GMI33881.1"/>
    </source>
</evidence>
<reference evidence="2 3" key="1">
    <citation type="journal article" date="2023" name="Commun. Biol.">
        <title>Genome analysis of Parmales, the sister group of diatoms, reveals the evolutionary specialization of diatoms from phago-mixotrophs to photoautotrophs.</title>
        <authorList>
            <person name="Ban H."/>
            <person name="Sato S."/>
            <person name="Yoshikawa S."/>
            <person name="Yamada K."/>
            <person name="Nakamura Y."/>
            <person name="Ichinomiya M."/>
            <person name="Sato N."/>
            <person name="Blanc-Mathieu R."/>
            <person name="Endo H."/>
            <person name="Kuwata A."/>
            <person name="Ogata H."/>
        </authorList>
    </citation>
    <scope>NUCLEOTIDE SEQUENCE [LARGE SCALE GENOMIC DNA]</scope>
</reference>
<evidence type="ECO:0000259" key="1">
    <source>
        <dbReference type="PROSITE" id="PS50800"/>
    </source>
</evidence>
<name>A0ABQ6MW25_9STRA</name>
<keyword evidence="3" id="KW-1185">Reference proteome</keyword>
<sequence>MLSSASMTVPELKALLRSRGLPASGKKAELLLRLDGAPSAPPPHPLSNLPPRAVKGWEVADVQELAGCGKVRAEKGSLVVWGGGGEELYRVGPEARPFPMLGAADWEAVAQEVKGKLA</sequence>
<dbReference type="Proteomes" id="UP001165060">
    <property type="component" value="Unassembled WGS sequence"/>
</dbReference>
<evidence type="ECO:0000313" key="3">
    <source>
        <dbReference type="Proteomes" id="UP001165060"/>
    </source>
</evidence>
<gene>
    <name evidence="2" type="ORF">TeGR_g11969</name>
</gene>
<accession>A0ABQ6MW25</accession>
<dbReference type="InterPro" id="IPR036361">
    <property type="entry name" value="SAP_dom_sf"/>
</dbReference>
<dbReference type="EMBL" id="BRYB01003273">
    <property type="protein sequence ID" value="GMI33881.1"/>
    <property type="molecule type" value="Genomic_DNA"/>
</dbReference>
<dbReference type="InterPro" id="IPR003034">
    <property type="entry name" value="SAP_dom"/>
</dbReference>
<organism evidence="2 3">
    <name type="scientific">Tetraparma gracilis</name>
    <dbReference type="NCBI Taxonomy" id="2962635"/>
    <lineage>
        <taxon>Eukaryota</taxon>
        <taxon>Sar</taxon>
        <taxon>Stramenopiles</taxon>
        <taxon>Ochrophyta</taxon>
        <taxon>Bolidophyceae</taxon>
        <taxon>Parmales</taxon>
        <taxon>Triparmaceae</taxon>
        <taxon>Tetraparma</taxon>
    </lineage>
</organism>
<dbReference type="Gene3D" id="1.10.720.30">
    <property type="entry name" value="SAP domain"/>
    <property type="match status" value="1"/>
</dbReference>
<comment type="caution">
    <text evidence="2">The sequence shown here is derived from an EMBL/GenBank/DDBJ whole genome shotgun (WGS) entry which is preliminary data.</text>
</comment>
<dbReference type="Pfam" id="PF02037">
    <property type="entry name" value="SAP"/>
    <property type="match status" value="1"/>
</dbReference>
<protein>
    <recommendedName>
        <fullName evidence="1">SAP domain-containing protein</fullName>
    </recommendedName>
</protein>
<proteinExistence type="predicted"/>
<dbReference type="SUPFAM" id="SSF68906">
    <property type="entry name" value="SAP domain"/>
    <property type="match status" value="1"/>
</dbReference>